<evidence type="ECO:0000313" key="2">
    <source>
        <dbReference type="Proteomes" id="UP000790709"/>
    </source>
</evidence>
<proteinExistence type="predicted"/>
<gene>
    <name evidence="1" type="ORF">BV22DRAFT_340740</name>
</gene>
<sequence>MPDVSIALNLGPGLMGLGLGFVVYGVALGQYGFYLRTFSVDRRALKALVFLVFVMDTLHTYGMAGYNWVLVIFCRHDTSRGCPSTLPWEAIMAAICSYSITFVVQSFYAYRLWIISGRNKLITGTVLATALAQIVLGMMCMASVIRTGSPTAERITLVIASSAAGMSTICDSVITVCIFFYLQPKRSGIKRAGTAIQQLIDVSIQTGLLTCLISLAVFILMWIYDGQYWLNAFAPVFCKSYVNSLLAVLNARKSMREAATKTIELSTIAATQISTADTPSSTNSSRWSCHCGT</sequence>
<reference evidence="1" key="1">
    <citation type="journal article" date="2021" name="New Phytol.">
        <title>Evolutionary innovations through gain and loss of genes in the ectomycorrhizal Boletales.</title>
        <authorList>
            <person name="Wu G."/>
            <person name="Miyauchi S."/>
            <person name="Morin E."/>
            <person name="Kuo A."/>
            <person name="Drula E."/>
            <person name="Varga T."/>
            <person name="Kohler A."/>
            <person name="Feng B."/>
            <person name="Cao Y."/>
            <person name="Lipzen A."/>
            <person name="Daum C."/>
            <person name="Hundley H."/>
            <person name="Pangilinan J."/>
            <person name="Johnson J."/>
            <person name="Barry K."/>
            <person name="LaButti K."/>
            <person name="Ng V."/>
            <person name="Ahrendt S."/>
            <person name="Min B."/>
            <person name="Choi I.G."/>
            <person name="Park H."/>
            <person name="Plett J.M."/>
            <person name="Magnuson J."/>
            <person name="Spatafora J.W."/>
            <person name="Nagy L.G."/>
            <person name="Henrissat B."/>
            <person name="Grigoriev I.V."/>
            <person name="Yang Z.L."/>
            <person name="Xu J."/>
            <person name="Martin F.M."/>
        </authorList>
    </citation>
    <scope>NUCLEOTIDE SEQUENCE</scope>
    <source>
        <strain evidence="1">KUC20120723A-06</strain>
    </source>
</reference>
<accession>A0ACB8BLW2</accession>
<dbReference type="EMBL" id="MU266380">
    <property type="protein sequence ID" value="KAH7926562.1"/>
    <property type="molecule type" value="Genomic_DNA"/>
</dbReference>
<organism evidence="1 2">
    <name type="scientific">Leucogyrophana mollusca</name>
    <dbReference type="NCBI Taxonomy" id="85980"/>
    <lineage>
        <taxon>Eukaryota</taxon>
        <taxon>Fungi</taxon>
        <taxon>Dikarya</taxon>
        <taxon>Basidiomycota</taxon>
        <taxon>Agaricomycotina</taxon>
        <taxon>Agaricomycetes</taxon>
        <taxon>Agaricomycetidae</taxon>
        <taxon>Boletales</taxon>
        <taxon>Boletales incertae sedis</taxon>
        <taxon>Leucogyrophana</taxon>
    </lineage>
</organism>
<evidence type="ECO:0000313" key="1">
    <source>
        <dbReference type="EMBL" id="KAH7926562.1"/>
    </source>
</evidence>
<name>A0ACB8BLW2_9AGAM</name>
<comment type="caution">
    <text evidence="1">The sequence shown here is derived from an EMBL/GenBank/DDBJ whole genome shotgun (WGS) entry which is preliminary data.</text>
</comment>
<dbReference type="Proteomes" id="UP000790709">
    <property type="component" value="Unassembled WGS sequence"/>
</dbReference>
<keyword evidence="2" id="KW-1185">Reference proteome</keyword>
<protein>
    <submittedName>
        <fullName evidence="1">Uncharacterized protein</fullName>
    </submittedName>
</protein>